<dbReference type="InterPro" id="IPR019734">
    <property type="entry name" value="TPR_rpt"/>
</dbReference>
<feature type="transmembrane region" description="Helical" evidence="8">
    <location>
        <begin position="476"/>
        <end position="493"/>
    </location>
</feature>
<dbReference type="PANTHER" id="PTHR37422:SF13">
    <property type="entry name" value="LIPOPOLYSACCHARIDE BIOSYNTHESIS PROTEIN PA4999-RELATED"/>
    <property type="match status" value="1"/>
</dbReference>
<feature type="transmembrane region" description="Helical" evidence="8">
    <location>
        <begin position="428"/>
        <end position="445"/>
    </location>
</feature>
<evidence type="ECO:0000256" key="4">
    <source>
        <dbReference type="ARBA" id="ARBA00022803"/>
    </source>
</evidence>
<dbReference type="Pfam" id="PF04932">
    <property type="entry name" value="Wzy_C"/>
    <property type="match status" value="1"/>
</dbReference>
<comment type="caution">
    <text evidence="10">The sequence shown here is derived from an EMBL/GenBank/DDBJ whole genome shotgun (WGS) entry which is preliminary data.</text>
</comment>
<feature type="transmembrane region" description="Helical" evidence="8">
    <location>
        <begin position="243"/>
        <end position="261"/>
    </location>
</feature>
<feature type="transmembrane region" description="Helical" evidence="8">
    <location>
        <begin position="95"/>
        <end position="117"/>
    </location>
</feature>
<feature type="transmembrane region" description="Helical" evidence="8">
    <location>
        <begin position="273"/>
        <end position="292"/>
    </location>
</feature>
<keyword evidence="2 8" id="KW-0812">Transmembrane</keyword>
<feature type="transmembrane region" description="Helical" evidence="8">
    <location>
        <begin position="373"/>
        <end position="397"/>
    </location>
</feature>
<evidence type="ECO:0000256" key="1">
    <source>
        <dbReference type="ARBA" id="ARBA00004141"/>
    </source>
</evidence>
<evidence type="ECO:0000256" key="3">
    <source>
        <dbReference type="ARBA" id="ARBA00022737"/>
    </source>
</evidence>
<feature type="transmembrane region" description="Helical" evidence="8">
    <location>
        <begin position="404"/>
        <end position="422"/>
    </location>
</feature>
<keyword evidence="3" id="KW-0677">Repeat</keyword>
<evidence type="ECO:0000259" key="9">
    <source>
        <dbReference type="Pfam" id="PF04932"/>
    </source>
</evidence>
<protein>
    <recommendedName>
        <fullName evidence="9">O-antigen ligase-related domain-containing protein</fullName>
    </recommendedName>
</protein>
<dbReference type="PROSITE" id="PS50293">
    <property type="entry name" value="TPR_REGION"/>
    <property type="match status" value="1"/>
</dbReference>
<sequence length="765" mass="85933">MSQRAIDNMASVVKVGLCVLPALVLIVAGNFFANILMPGVGDLFFPFITGKNFFFRIVVEILLALWVFAAVFSAPKGRDLAFGGDKNYWPKSSPIFWAVSATVGVLALSTIFGANPYRSFWSNYERMEGLITHLHLFAYFVMLISVFTTEKDWRRFFYSTIFVSFIVTVYAYLQFLGRLEIHQSGDRLDATLGNSTYLAIYMIFHIALLAYWAFREKRIWVKSIFGSLFVLEVPIVFLTATRGSILGFMGGVLLFALLVVLRDWGADSRHYKLIAAGAAGAIFLMVGSFFVFKNTDFVQKNYVLSRFAQISPEERTTKSRFTIWGMALEGFKERPIFGWGLENFNIVFNKYYKAVLWQQEPWFDRAHNVVFDWLIHGGIFGLFAYLGAFLLGLYALWKKQADSLAKAVFTSLFAAYFFHNFFVFDNLTSYFMFFAVLGFVHFLALKKPSPSSTLGVESQKTPSVSPGDGFEKPGKYVAVVFVAVGVVFSLYFLNLKPLLAGRALLTTLKDMATGGQNTDLILADFEKVFAFNTFGNMEAREQFASYASNVAVSGLPQEAKLKVLEKAIAQMQQQVVESPLDAREYLFLASLYLRGGRIDDALKILNIAHELSPQKQQIYFLIADALISKGENEKAFGVLKEAYELDTEHGEAAKNMALGAVLVGKADYAEEVLTKTFGKNLIADQNLLTAYARTGNFKKVRDIWMLFLAQEPNNAQYHVNLAATYMQLGERQNAIGALQKAIEINPAFKAQGERFIEEIRAGRNP</sequence>
<dbReference type="STRING" id="1798325.A2834_03515"/>
<reference evidence="10 11" key="1">
    <citation type="journal article" date="2016" name="Nat. Commun.">
        <title>Thousands of microbial genomes shed light on interconnected biogeochemical processes in an aquifer system.</title>
        <authorList>
            <person name="Anantharaman K."/>
            <person name="Brown C.T."/>
            <person name="Hug L.A."/>
            <person name="Sharon I."/>
            <person name="Castelle C.J."/>
            <person name="Probst A.J."/>
            <person name="Thomas B.C."/>
            <person name="Singh A."/>
            <person name="Wilkins M.J."/>
            <person name="Karaoz U."/>
            <person name="Brodie E.L."/>
            <person name="Williams K.H."/>
            <person name="Hubbard S.S."/>
            <person name="Banfield J.F."/>
        </authorList>
    </citation>
    <scope>NUCLEOTIDE SEQUENCE [LARGE SCALE GENOMIC DNA]</scope>
</reference>
<dbReference type="InterPro" id="IPR051533">
    <property type="entry name" value="WaaL-like"/>
</dbReference>
<dbReference type="Pfam" id="PF07719">
    <property type="entry name" value="TPR_2"/>
    <property type="match status" value="1"/>
</dbReference>
<accession>A0A1F5VGZ6</accession>
<feature type="repeat" description="TPR" evidence="7">
    <location>
        <begin position="582"/>
        <end position="615"/>
    </location>
</feature>
<dbReference type="InterPro" id="IPR007016">
    <property type="entry name" value="O-antigen_ligase-rel_domated"/>
</dbReference>
<evidence type="ECO:0000256" key="5">
    <source>
        <dbReference type="ARBA" id="ARBA00022989"/>
    </source>
</evidence>
<keyword evidence="6 8" id="KW-0472">Membrane</keyword>
<dbReference type="SUPFAM" id="SSF48452">
    <property type="entry name" value="TPR-like"/>
    <property type="match status" value="1"/>
</dbReference>
<dbReference type="PANTHER" id="PTHR37422">
    <property type="entry name" value="TEICHURONIC ACID BIOSYNTHESIS PROTEIN TUAE"/>
    <property type="match status" value="1"/>
</dbReference>
<proteinExistence type="predicted"/>
<evidence type="ECO:0000313" key="11">
    <source>
        <dbReference type="Proteomes" id="UP000179251"/>
    </source>
</evidence>
<keyword evidence="5 8" id="KW-1133">Transmembrane helix</keyword>
<evidence type="ECO:0000256" key="8">
    <source>
        <dbReference type="SAM" id="Phobius"/>
    </source>
</evidence>
<feature type="transmembrane region" description="Helical" evidence="8">
    <location>
        <begin position="219"/>
        <end position="237"/>
    </location>
</feature>
<evidence type="ECO:0000256" key="6">
    <source>
        <dbReference type="ARBA" id="ARBA00023136"/>
    </source>
</evidence>
<evidence type="ECO:0000256" key="7">
    <source>
        <dbReference type="PROSITE-ProRule" id="PRU00339"/>
    </source>
</evidence>
<dbReference type="PROSITE" id="PS50005">
    <property type="entry name" value="TPR"/>
    <property type="match status" value="2"/>
</dbReference>
<gene>
    <name evidence="10" type="ORF">A2834_03515</name>
</gene>
<dbReference type="GO" id="GO:0016020">
    <property type="term" value="C:membrane"/>
    <property type="evidence" value="ECO:0007669"/>
    <property type="project" value="UniProtKB-SubCell"/>
</dbReference>
<dbReference type="InterPro" id="IPR011990">
    <property type="entry name" value="TPR-like_helical_dom_sf"/>
</dbReference>
<dbReference type="SMART" id="SM00028">
    <property type="entry name" value="TPR"/>
    <property type="match status" value="3"/>
</dbReference>
<dbReference type="AlphaFoldDB" id="A0A1F5VGZ6"/>
<feature type="transmembrane region" description="Helical" evidence="8">
    <location>
        <begin position="53"/>
        <end position="74"/>
    </location>
</feature>
<feature type="domain" description="O-antigen ligase-related" evidence="9">
    <location>
        <begin position="233"/>
        <end position="386"/>
    </location>
</feature>
<name>A0A1F5VGZ6_9BACT</name>
<dbReference type="InterPro" id="IPR013105">
    <property type="entry name" value="TPR_2"/>
</dbReference>
<feature type="transmembrane region" description="Helical" evidence="8">
    <location>
        <begin position="195"/>
        <end position="214"/>
    </location>
</feature>
<dbReference type="EMBL" id="MFHD01000017">
    <property type="protein sequence ID" value="OGF62508.1"/>
    <property type="molecule type" value="Genomic_DNA"/>
</dbReference>
<feature type="transmembrane region" description="Helical" evidence="8">
    <location>
        <begin position="156"/>
        <end position="175"/>
    </location>
</feature>
<feature type="transmembrane region" description="Helical" evidence="8">
    <location>
        <begin position="12"/>
        <end position="33"/>
    </location>
</feature>
<keyword evidence="4 7" id="KW-0802">TPR repeat</keyword>
<organism evidence="10 11">
    <name type="scientific">Candidatus Giovannonibacteria bacterium RIFCSPHIGHO2_01_FULL_45_23</name>
    <dbReference type="NCBI Taxonomy" id="1798325"/>
    <lineage>
        <taxon>Bacteria</taxon>
        <taxon>Candidatus Giovannoniibacteriota</taxon>
    </lineage>
</organism>
<comment type="subcellular location">
    <subcellularLocation>
        <location evidence="1">Membrane</location>
        <topology evidence="1">Multi-pass membrane protein</topology>
    </subcellularLocation>
</comment>
<dbReference type="Gene3D" id="1.25.40.10">
    <property type="entry name" value="Tetratricopeptide repeat domain"/>
    <property type="match status" value="2"/>
</dbReference>
<feature type="transmembrane region" description="Helical" evidence="8">
    <location>
        <begin position="129"/>
        <end position="149"/>
    </location>
</feature>
<feature type="repeat" description="TPR" evidence="7">
    <location>
        <begin position="715"/>
        <end position="748"/>
    </location>
</feature>
<evidence type="ECO:0000256" key="2">
    <source>
        <dbReference type="ARBA" id="ARBA00022692"/>
    </source>
</evidence>
<dbReference type="Pfam" id="PF13432">
    <property type="entry name" value="TPR_16"/>
    <property type="match status" value="1"/>
</dbReference>
<evidence type="ECO:0000313" key="10">
    <source>
        <dbReference type="EMBL" id="OGF62508.1"/>
    </source>
</evidence>
<dbReference type="Proteomes" id="UP000179251">
    <property type="component" value="Unassembled WGS sequence"/>
</dbReference>